<dbReference type="Pfam" id="PF05726">
    <property type="entry name" value="Pirin_C"/>
    <property type="match status" value="1"/>
</dbReference>
<evidence type="ECO:0000259" key="4">
    <source>
        <dbReference type="Pfam" id="PF02678"/>
    </source>
</evidence>
<gene>
    <name evidence="6" type="ORF">H9907_00230</name>
</gene>
<evidence type="ECO:0000256" key="3">
    <source>
        <dbReference type="SAM" id="MobiDB-lite"/>
    </source>
</evidence>
<proteinExistence type="inferred from homology"/>
<dbReference type="CDD" id="cd02909">
    <property type="entry name" value="cupin_pirin_N"/>
    <property type="match status" value="1"/>
</dbReference>
<evidence type="ECO:0000313" key="7">
    <source>
        <dbReference type="Proteomes" id="UP000823907"/>
    </source>
</evidence>
<feature type="region of interest" description="Disordered" evidence="3">
    <location>
        <begin position="338"/>
        <end position="372"/>
    </location>
</feature>
<comment type="caution">
    <text evidence="6">The sequence shown here is derived from an EMBL/GenBank/DDBJ whole genome shotgun (WGS) entry which is preliminary data.</text>
</comment>
<dbReference type="PANTHER" id="PTHR13903">
    <property type="entry name" value="PIRIN-RELATED"/>
    <property type="match status" value="1"/>
</dbReference>
<comment type="similarity">
    <text evidence="1 2">Belongs to the pirin family.</text>
</comment>
<feature type="domain" description="Pirin C-terminal" evidence="5">
    <location>
        <begin position="209"/>
        <end position="307"/>
    </location>
</feature>
<feature type="domain" description="Pirin N-terminal" evidence="4">
    <location>
        <begin position="57"/>
        <end position="156"/>
    </location>
</feature>
<name>A0A9D2U9Z7_9CORY</name>
<dbReference type="AlphaFoldDB" id="A0A9D2U9Z7"/>
<reference evidence="6" key="2">
    <citation type="submission" date="2021-04" db="EMBL/GenBank/DDBJ databases">
        <authorList>
            <person name="Gilroy R."/>
        </authorList>
    </citation>
    <scope>NUCLEOTIDE SEQUENCE</scope>
    <source>
        <strain evidence="6">5925</strain>
    </source>
</reference>
<protein>
    <submittedName>
        <fullName evidence="6">Pirin family protein</fullName>
    </submittedName>
</protein>
<evidence type="ECO:0000256" key="2">
    <source>
        <dbReference type="RuleBase" id="RU003457"/>
    </source>
</evidence>
<dbReference type="InterPro" id="IPR014710">
    <property type="entry name" value="RmlC-like_jellyroll"/>
</dbReference>
<accession>A0A9D2U9Z7</accession>
<dbReference type="EMBL" id="DWUR01000005">
    <property type="protein sequence ID" value="HJD48553.1"/>
    <property type="molecule type" value="Genomic_DNA"/>
</dbReference>
<dbReference type="InterPro" id="IPR011051">
    <property type="entry name" value="RmlC_Cupin_sf"/>
</dbReference>
<feature type="region of interest" description="Disordered" evidence="3">
    <location>
        <begin position="1"/>
        <end position="33"/>
    </location>
</feature>
<dbReference type="CDD" id="cd02247">
    <property type="entry name" value="cupin_pirin_C"/>
    <property type="match status" value="1"/>
</dbReference>
<organism evidence="6 7">
    <name type="scientific">Candidatus Corynebacterium intestinavium</name>
    <dbReference type="NCBI Taxonomy" id="2838531"/>
    <lineage>
        <taxon>Bacteria</taxon>
        <taxon>Bacillati</taxon>
        <taxon>Actinomycetota</taxon>
        <taxon>Actinomycetes</taxon>
        <taxon>Mycobacteriales</taxon>
        <taxon>Corynebacteriaceae</taxon>
        <taxon>Corynebacterium</taxon>
    </lineage>
</organism>
<dbReference type="Pfam" id="PF02678">
    <property type="entry name" value="Pirin"/>
    <property type="match status" value="1"/>
</dbReference>
<feature type="compositionally biased region" description="Basic and acidic residues" evidence="3">
    <location>
        <begin position="1"/>
        <end position="12"/>
    </location>
</feature>
<dbReference type="PANTHER" id="PTHR13903:SF8">
    <property type="entry name" value="PIRIN"/>
    <property type="match status" value="1"/>
</dbReference>
<dbReference type="Gene3D" id="2.60.120.10">
    <property type="entry name" value="Jelly Rolls"/>
    <property type="match status" value="2"/>
</dbReference>
<evidence type="ECO:0000313" key="6">
    <source>
        <dbReference type="EMBL" id="HJD48553.1"/>
    </source>
</evidence>
<dbReference type="InterPro" id="IPR012093">
    <property type="entry name" value="Pirin"/>
</dbReference>
<evidence type="ECO:0000259" key="5">
    <source>
        <dbReference type="Pfam" id="PF05726"/>
    </source>
</evidence>
<dbReference type="Proteomes" id="UP000823907">
    <property type="component" value="Unassembled WGS sequence"/>
</dbReference>
<reference evidence="6" key="1">
    <citation type="journal article" date="2021" name="PeerJ">
        <title>Extensive microbial diversity within the chicken gut microbiome revealed by metagenomics and culture.</title>
        <authorList>
            <person name="Gilroy R."/>
            <person name="Ravi A."/>
            <person name="Getino M."/>
            <person name="Pursley I."/>
            <person name="Horton D.L."/>
            <person name="Alikhan N.F."/>
            <person name="Baker D."/>
            <person name="Gharbi K."/>
            <person name="Hall N."/>
            <person name="Watson M."/>
            <person name="Adriaenssens E.M."/>
            <person name="Foster-Nyarko E."/>
            <person name="Jarju S."/>
            <person name="Secka A."/>
            <person name="Antonio M."/>
            <person name="Oren A."/>
            <person name="Chaudhuri R.R."/>
            <person name="La Ragione R."/>
            <person name="Hildebrand F."/>
            <person name="Pallen M.J."/>
        </authorList>
    </citation>
    <scope>NUCLEOTIDE SEQUENCE</scope>
    <source>
        <strain evidence="6">5925</strain>
    </source>
</reference>
<sequence>MSNLEAHPEEARCQAGGQPNTEGNRPDPSGPMHEDAVAVEIITHREVPLGGPRALMVRRTLPQRKRSLIGAWCFADHYGPSDVATTGGMDVAPHPHTGLQTVSWLFDGEIAHIDSGGNTGMVRPGEVNLMTSGAGICHSETSPSHVDPLHGVQLWVALPDSVRNTAPRAFEHYEPERVALDGGSTLVFIGSLAGETSPVTVHTPLLGAELSVDPGATLTLDVDESFERGLLVDSGEIYLEGTAVPAAAIGYTGIGAGTLRIHNAATEPARLILLGGEPFEEEILMWWNFVARNNEEIQHAREQWQNRTELFGTVGGYVGHGGENKNAYGQSWLPAPKLPNGAIKPRKNPAPTTREDIPEPGESPVFKMLRRR</sequence>
<dbReference type="InterPro" id="IPR008778">
    <property type="entry name" value="Pirin_C_dom"/>
</dbReference>
<dbReference type="SUPFAM" id="SSF51182">
    <property type="entry name" value="RmlC-like cupins"/>
    <property type="match status" value="1"/>
</dbReference>
<dbReference type="InterPro" id="IPR003829">
    <property type="entry name" value="Pirin_N_dom"/>
</dbReference>
<evidence type="ECO:0000256" key="1">
    <source>
        <dbReference type="ARBA" id="ARBA00008416"/>
    </source>
</evidence>